<dbReference type="EMBL" id="MLHL01000018">
    <property type="protein sequence ID" value="OOF49238.1"/>
    <property type="molecule type" value="Genomic_DNA"/>
</dbReference>
<evidence type="ECO:0000313" key="2">
    <source>
        <dbReference type="Proteomes" id="UP000189161"/>
    </source>
</evidence>
<accession>A0A1V3J2H9</accession>
<protein>
    <submittedName>
        <fullName evidence="1">Uncharacterized protein</fullName>
    </submittedName>
</protein>
<dbReference type="AlphaFoldDB" id="A0A1V3J2H9"/>
<reference evidence="1 2" key="1">
    <citation type="submission" date="2016-10" db="EMBL/GenBank/DDBJ databases">
        <title>Rodentibacter gen. nov. and new species.</title>
        <authorList>
            <person name="Christensen H."/>
        </authorList>
    </citation>
    <scope>NUCLEOTIDE SEQUENCE [LARGE SCALE GENOMIC DNA]</scope>
    <source>
        <strain evidence="1 2">H1987082031</strain>
    </source>
</reference>
<organism evidence="1 2">
    <name type="scientific">Rodentibacter trehalosifermentans</name>
    <dbReference type="NCBI Taxonomy" id="1908263"/>
    <lineage>
        <taxon>Bacteria</taxon>
        <taxon>Pseudomonadati</taxon>
        <taxon>Pseudomonadota</taxon>
        <taxon>Gammaproteobacteria</taxon>
        <taxon>Pasteurellales</taxon>
        <taxon>Pasteurellaceae</taxon>
        <taxon>Rodentibacter</taxon>
    </lineage>
</organism>
<name>A0A1V3J2H9_9PAST</name>
<comment type="caution">
    <text evidence="1">The sequence shown here is derived from an EMBL/GenBank/DDBJ whole genome shotgun (WGS) entry which is preliminary data.</text>
</comment>
<evidence type="ECO:0000313" key="1">
    <source>
        <dbReference type="EMBL" id="OOF49238.1"/>
    </source>
</evidence>
<sequence>MVSFKTCLKSTTLFRFRKHQPQQLSGALSVGVEEIAANYLAQEVYQKDVRELTEDEKRNISALNQLTEAISSGLISAVGNENATIIVTNLSERRVCGLKIHARINFFRA</sequence>
<proteinExistence type="predicted"/>
<keyword evidence="2" id="KW-1185">Reference proteome</keyword>
<dbReference type="Proteomes" id="UP000189161">
    <property type="component" value="Unassembled WGS sequence"/>
</dbReference>
<gene>
    <name evidence="1" type="ORF">BKK52_04160</name>
</gene>